<sequence length="110" mass="13174">MRRVRVRASFFWVLPESLVSTFAKKDSNSRLFLFAVDEWMRSLTLSLSCRMVNGHPCVRRLRWEWREVRGQDDRGERTARWRRDDRMTVLVNSQSLVKRIEVRVGILGFC</sequence>
<evidence type="ECO:0000313" key="2">
    <source>
        <dbReference type="Proteomes" id="UP001497516"/>
    </source>
</evidence>
<organism evidence="1 2">
    <name type="scientific">Linum trigynum</name>
    <dbReference type="NCBI Taxonomy" id="586398"/>
    <lineage>
        <taxon>Eukaryota</taxon>
        <taxon>Viridiplantae</taxon>
        <taxon>Streptophyta</taxon>
        <taxon>Embryophyta</taxon>
        <taxon>Tracheophyta</taxon>
        <taxon>Spermatophyta</taxon>
        <taxon>Magnoliopsida</taxon>
        <taxon>eudicotyledons</taxon>
        <taxon>Gunneridae</taxon>
        <taxon>Pentapetalae</taxon>
        <taxon>rosids</taxon>
        <taxon>fabids</taxon>
        <taxon>Malpighiales</taxon>
        <taxon>Linaceae</taxon>
        <taxon>Linum</taxon>
    </lineage>
</organism>
<protein>
    <recommendedName>
        <fullName evidence="3">Secreted protein</fullName>
    </recommendedName>
</protein>
<keyword evidence="2" id="KW-1185">Reference proteome</keyword>
<accession>A0AAV2EF86</accession>
<dbReference type="EMBL" id="OZ034817">
    <property type="protein sequence ID" value="CAL1384417.1"/>
    <property type="molecule type" value="Genomic_DNA"/>
</dbReference>
<evidence type="ECO:0008006" key="3">
    <source>
        <dbReference type="Google" id="ProtNLM"/>
    </source>
</evidence>
<gene>
    <name evidence="1" type="ORF">LTRI10_LOCUS25623</name>
</gene>
<proteinExistence type="predicted"/>
<name>A0AAV2EF86_9ROSI</name>
<dbReference type="AlphaFoldDB" id="A0AAV2EF86"/>
<reference evidence="1 2" key="1">
    <citation type="submission" date="2024-04" db="EMBL/GenBank/DDBJ databases">
        <authorList>
            <person name="Fracassetti M."/>
        </authorList>
    </citation>
    <scope>NUCLEOTIDE SEQUENCE [LARGE SCALE GENOMIC DNA]</scope>
</reference>
<dbReference type="Proteomes" id="UP001497516">
    <property type="component" value="Chromosome 4"/>
</dbReference>
<evidence type="ECO:0000313" key="1">
    <source>
        <dbReference type="EMBL" id="CAL1384417.1"/>
    </source>
</evidence>